<organism evidence="1 2">
    <name type="scientific">Bacillus dicomae</name>
    <dbReference type="NCBI Taxonomy" id="3088378"/>
    <lineage>
        <taxon>Bacteria</taxon>
        <taxon>Bacillati</taxon>
        <taxon>Bacillota</taxon>
        <taxon>Bacilli</taxon>
        <taxon>Bacillales</taxon>
        <taxon>Bacillaceae</taxon>
        <taxon>Bacillus</taxon>
        <taxon>Bacillus cereus group</taxon>
    </lineage>
</organism>
<dbReference type="EMBL" id="VHIV01000001">
    <property type="protein sequence ID" value="TPV46789.1"/>
    <property type="molecule type" value="Genomic_DNA"/>
</dbReference>
<proteinExistence type="predicted"/>
<keyword evidence="2" id="KW-1185">Reference proteome</keyword>
<reference evidence="1" key="1">
    <citation type="submission" date="2019-06" db="EMBL/GenBank/DDBJ databases">
        <title>Draft genome sequence of Bacillus sp. strain MHSD28.</title>
        <authorList>
            <person name="Makuwa S.C."/>
            <person name="Serepa-Dlamini M.H."/>
        </authorList>
    </citation>
    <scope>NUCLEOTIDE SEQUENCE</scope>
    <source>
        <strain evidence="1">MHSD28</strain>
    </source>
</reference>
<accession>A0AC61TBK0</accession>
<evidence type="ECO:0000313" key="2">
    <source>
        <dbReference type="Proteomes" id="UP000317636"/>
    </source>
</evidence>
<sequence>MKRKRGLPSYPGSRVLYVVLTIISILEAISIIAQTVFLARAITFLFQGETVQSVLNETVYFGITFAVRHILVRISQILVERFAEKTGSELRKQLIEAYFTLGPRYVQTTGTGHLVTLSIEGIEKFKTYIELTIPKMIRSSIVPGLIVLYIFTLDIESGVILVVTIPIVIIFMILLGLAAQKMADSQYETYRVLSNHFVDTLKGLETLKYLGKSKQHEGKIEKVSKRYRKATMRTLRVAFLSSFALDFFTSLSIAFVAVGLGIRLIDGTIVLLPALTILILAPEYFLPIKQVGANYHATLDGQLAMEQIEEILQQQKEIETKESNVDIVWNATSNLKLQDVNVKIDESEKAILEGINFTWEGSGTIGVIGESGAGKSTLIDVLAGFLTPSDGKMIVNGVEIDGATREDWQKNIAYIPQQPYIFPLSLKDNICFYETNTTDEEIERVINEVGLRSLVTSLPNGMFERIGEGGRMLSGGQEQRVAMARALLSKKPIILLDEPTAHLDIETEFEIKQSMLRLFEGKLVFLATHRLHWMKQMDHILILNKGEMIESGTYKELVKNEVLHFHREERDRDE</sequence>
<comment type="caution">
    <text evidence="1">The sequence shown here is derived from an EMBL/GenBank/DDBJ whole genome shotgun (WGS) entry which is preliminary data.</text>
</comment>
<evidence type="ECO:0000313" key="1">
    <source>
        <dbReference type="EMBL" id="TPV46789.1"/>
    </source>
</evidence>
<dbReference type="Proteomes" id="UP000317636">
    <property type="component" value="Unassembled WGS sequence"/>
</dbReference>
<gene>
    <name evidence="1" type="primary">cydD</name>
    <name evidence="1" type="ORF">FJ659_05895</name>
</gene>
<name>A0AC61TBK0_9BACI</name>
<protein>
    <submittedName>
        <fullName evidence="1">Thiol reductant ABC exporter subunit CydD</fullName>
    </submittedName>
</protein>